<dbReference type="Gene3D" id="3.40.50.1820">
    <property type="entry name" value="alpha/beta hydrolase"/>
    <property type="match status" value="1"/>
</dbReference>
<name>A0ABV6PMX6_9BURK</name>
<dbReference type="GO" id="GO:0016787">
    <property type="term" value="F:hydrolase activity"/>
    <property type="evidence" value="ECO:0007669"/>
    <property type="project" value="UniProtKB-KW"/>
</dbReference>
<keyword evidence="2" id="KW-0378">Hydrolase</keyword>
<evidence type="ECO:0000313" key="3">
    <source>
        <dbReference type="Proteomes" id="UP001589834"/>
    </source>
</evidence>
<dbReference type="PANTHER" id="PTHR46623:SF6">
    <property type="entry name" value="ALPHA_BETA-HYDROLASES SUPERFAMILY PROTEIN"/>
    <property type="match status" value="1"/>
</dbReference>
<dbReference type="EMBL" id="JBHLTN010000002">
    <property type="protein sequence ID" value="MFC0591171.1"/>
    <property type="molecule type" value="Genomic_DNA"/>
</dbReference>
<accession>A0ABV6PMX6</accession>
<dbReference type="InterPro" id="IPR029058">
    <property type="entry name" value="AB_hydrolase_fold"/>
</dbReference>
<dbReference type="InterPro" id="IPR002925">
    <property type="entry name" value="Dienelactn_hydro"/>
</dbReference>
<dbReference type="RefSeq" id="WP_377478839.1">
    <property type="nucleotide sequence ID" value="NZ_JBHLTN010000002.1"/>
</dbReference>
<dbReference type="SUPFAM" id="SSF53474">
    <property type="entry name" value="alpha/beta-Hydrolases"/>
    <property type="match status" value="1"/>
</dbReference>
<dbReference type="PANTHER" id="PTHR46623">
    <property type="entry name" value="CARBOXYMETHYLENEBUTENOLIDASE-RELATED"/>
    <property type="match status" value="1"/>
</dbReference>
<protein>
    <submittedName>
        <fullName evidence="2">Dienelactone hydrolase family protein</fullName>
        <ecNumber evidence="2">3.1.-.-</ecNumber>
    </submittedName>
</protein>
<dbReference type="InterPro" id="IPR006311">
    <property type="entry name" value="TAT_signal"/>
</dbReference>
<organism evidence="2 3">
    <name type="scientific">Ottowia pentelensis</name>
    <dbReference type="NCBI Taxonomy" id="511108"/>
    <lineage>
        <taxon>Bacteria</taxon>
        <taxon>Pseudomonadati</taxon>
        <taxon>Pseudomonadota</taxon>
        <taxon>Betaproteobacteria</taxon>
        <taxon>Burkholderiales</taxon>
        <taxon>Comamonadaceae</taxon>
        <taxon>Ottowia</taxon>
    </lineage>
</organism>
<reference evidence="2 3" key="1">
    <citation type="submission" date="2024-09" db="EMBL/GenBank/DDBJ databases">
        <authorList>
            <person name="Sun Q."/>
            <person name="Mori K."/>
        </authorList>
    </citation>
    <scope>NUCLEOTIDE SEQUENCE [LARGE SCALE GENOMIC DNA]</scope>
    <source>
        <strain evidence="2 3">NCAIM B.02336</strain>
    </source>
</reference>
<gene>
    <name evidence="2" type="ORF">ACFFGG_01250</name>
</gene>
<dbReference type="Proteomes" id="UP001589834">
    <property type="component" value="Unassembled WGS sequence"/>
</dbReference>
<feature type="domain" description="Dienelactone hydrolase" evidence="1">
    <location>
        <begin position="72"/>
        <end position="300"/>
    </location>
</feature>
<dbReference type="EC" id="3.1.-.-" evidence="2"/>
<evidence type="ECO:0000313" key="2">
    <source>
        <dbReference type="EMBL" id="MFC0591171.1"/>
    </source>
</evidence>
<sequence length="303" mass="31854">MLKTDHLTDTRALLDVAPERGAPSRRQALGLALGVGYAAATLPALAQSAIKTSSDGLTTGEVTIDVAGFKMPAFRAQPAGKTGLPVVLVLSEIFGVHEYIADVARRFAHAGYLAIAPELFVRQGDAQSYGELSKLMSEVIAKVPDAQVMGDLDATVAWAAANGGNTDKLGVTGFCWGGRQVWLYAEHNPKLKAAVAWYGRLVGQPTPLAPTNPLDGAAQLKAPVLGLYGGADTGIPLDTIDTMKKALAEAGAKGNAAAKACEFVVYPDAPHAFHADYRPSYRKEAAEDGYKRALAWFKAHGVA</sequence>
<proteinExistence type="predicted"/>
<comment type="caution">
    <text evidence="2">The sequence shown here is derived from an EMBL/GenBank/DDBJ whole genome shotgun (WGS) entry which is preliminary data.</text>
</comment>
<dbReference type="PROSITE" id="PS51318">
    <property type="entry name" value="TAT"/>
    <property type="match status" value="1"/>
</dbReference>
<keyword evidence="3" id="KW-1185">Reference proteome</keyword>
<dbReference type="Pfam" id="PF01738">
    <property type="entry name" value="DLH"/>
    <property type="match status" value="1"/>
</dbReference>
<dbReference type="InterPro" id="IPR051049">
    <property type="entry name" value="Dienelactone_hydrolase-like"/>
</dbReference>
<evidence type="ECO:0000259" key="1">
    <source>
        <dbReference type="Pfam" id="PF01738"/>
    </source>
</evidence>